<dbReference type="EMBL" id="GBRH01236274">
    <property type="protein sequence ID" value="JAD61621.1"/>
    <property type="molecule type" value="Transcribed_RNA"/>
</dbReference>
<reference evidence="1" key="2">
    <citation type="journal article" date="2015" name="Data Brief">
        <title>Shoot transcriptome of the giant reed, Arundo donax.</title>
        <authorList>
            <person name="Barrero R.A."/>
            <person name="Guerrero F.D."/>
            <person name="Moolhuijzen P."/>
            <person name="Goolsby J.A."/>
            <person name="Tidwell J."/>
            <person name="Bellgard S.E."/>
            <person name="Bellgard M.I."/>
        </authorList>
    </citation>
    <scope>NUCLEOTIDE SEQUENCE</scope>
    <source>
        <tissue evidence="1">Shoot tissue taken approximately 20 cm above the soil surface</tissue>
    </source>
</reference>
<organism evidence="1">
    <name type="scientific">Arundo donax</name>
    <name type="common">Giant reed</name>
    <name type="synonym">Donax arundinaceus</name>
    <dbReference type="NCBI Taxonomy" id="35708"/>
    <lineage>
        <taxon>Eukaryota</taxon>
        <taxon>Viridiplantae</taxon>
        <taxon>Streptophyta</taxon>
        <taxon>Embryophyta</taxon>
        <taxon>Tracheophyta</taxon>
        <taxon>Spermatophyta</taxon>
        <taxon>Magnoliopsida</taxon>
        <taxon>Liliopsida</taxon>
        <taxon>Poales</taxon>
        <taxon>Poaceae</taxon>
        <taxon>PACMAD clade</taxon>
        <taxon>Arundinoideae</taxon>
        <taxon>Arundineae</taxon>
        <taxon>Arundo</taxon>
    </lineage>
</organism>
<reference evidence="1" key="1">
    <citation type="submission" date="2014-09" db="EMBL/GenBank/DDBJ databases">
        <authorList>
            <person name="Magalhaes I.L.F."/>
            <person name="Oliveira U."/>
            <person name="Santos F.R."/>
            <person name="Vidigal T.H.D.A."/>
            <person name="Brescovit A.D."/>
            <person name="Santos A.J."/>
        </authorList>
    </citation>
    <scope>NUCLEOTIDE SEQUENCE</scope>
    <source>
        <tissue evidence="1">Shoot tissue taken approximately 20 cm above the soil surface</tissue>
    </source>
</reference>
<proteinExistence type="predicted"/>
<sequence>MREARRGWNHASSRRACG</sequence>
<accession>A0A0A9BE90</accession>
<protein>
    <submittedName>
        <fullName evidence="1">Uncharacterized protein</fullName>
    </submittedName>
</protein>
<evidence type="ECO:0000313" key="1">
    <source>
        <dbReference type="EMBL" id="JAD61621.1"/>
    </source>
</evidence>
<dbReference type="AlphaFoldDB" id="A0A0A9BE90"/>
<name>A0A0A9BE90_ARUDO</name>